<keyword evidence="1" id="KW-0472">Membrane</keyword>
<evidence type="ECO:0000313" key="3">
    <source>
        <dbReference type="Proteomes" id="UP000249522"/>
    </source>
</evidence>
<keyword evidence="3" id="KW-1185">Reference proteome</keyword>
<sequence length="156" mass="17650">MNLGNAADWVIMAVAGSFLAVWLFRSFYAWLHEPSGSRVVLLGDGEELAPDDENVKFLEQSGYEVVSGKHRIPVTISLDGEKLKTRLYVDYVAERDGLTYLVKTARDRMPYEWTGSGLRDRLFMYALLVPGTEGIIIMDARDKWIRTLTFQITAQG</sequence>
<dbReference type="EMBL" id="QKRB01000057">
    <property type="protein sequence ID" value="PZD93445.1"/>
    <property type="molecule type" value="Genomic_DNA"/>
</dbReference>
<keyword evidence="1" id="KW-1133">Transmembrane helix</keyword>
<gene>
    <name evidence="2" type="ORF">DNH61_22740</name>
</gene>
<keyword evidence="1" id="KW-0812">Transmembrane</keyword>
<feature type="transmembrane region" description="Helical" evidence="1">
    <location>
        <begin position="6"/>
        <end position="24"/>
    </location>
</feature>
<evidence type="ECO:0000313" key="2">
    <source>
        <dbReference type="EMBL" id="PZD93445.1"/>
    </source>
</evidence>
<comment type="caution">
    <text evidence="2">The sequence shown here is derived from an EMBL/GenBank/DDBJ whole genome shotgun (WGS) entry which is preliminary data.</text>
</comment>
<dbReference type="Proteomes" id="UP000249522">
    <property type="component" value="Unassembled WGS sequence"/>
</dbReference>
<organism evidence="2 3">
    <name type="scientific">Paenibacillus sambharensis</name>
    <dbReference type="NCBI Taxonomy" id="1803190"/>
    <lineage>
        <taxon>Bacteria</taxon>
        <taxon>Bacillati</taxon>
        <taxon>Bacillota</taxon>
        <taxon>Bacilli</taxon>
        <taxon>Bacillales</taxon>
        <taxon>Paenibacillaceae</taxon>
        <taxon>Paenibacillus</taxon>
    </lineage>
</organism>
<protein>
    <submittedName>
        <fullName evidence="2">Uncharacterized protein</fullName>
    </submittedName>
</protein>
<accession>A0A2W1LEI3</accession>
<dbReference type="AlphaFoldDB" id="A0A2W1LEI3"/>
<reference evidence="2 3" key="1">
    <citation type="submission" date="2018-06" db="EMBL/GenBank/DDBJ databases">
        <title>Paenibacillus imtechensis sp. nov.</title>
        <authorList>
            <person name="Pinnaka A.K."/>
            <person name="Singh H."/>
            <person name="Kaur M."/>
        </authorList>
    </citation>
    <scope>NUCLEOTIDE SEQUENCE [LARGE SCALE GENOMIC DNA]</scope>
    <source>
        <strain evidence="2 3">SMB1</strain>
    </source>
</reference>
<evidence type="ECO:0000256" key="1">
    <source>
        <dbReference type="SAM" id="Phobius"/>
    </source>
</evidence>
<name>A0A2W1LEI3_9BACL</name>
<proteinExistence type="predicted"/>
<dbReference type="RefSeq" id="WP_111149114.1">
    <property type="nucleotide sequence ID" value="NZ_QKRB01000057.1"/>
</dbReference>
<dbReference type="OrthoDB" id="2988117at2"/>